<sequence>MNAPSQGTLPRVGAGEPAHSAEQNAETQGRRKMSLAKTLALNKRGKKDGNMQPCQPGWGIASKAGSKDGNQAWACTWMEESCVSTRWVCLLGLAEITCKKGTRKGRWATLATASSSSN</sequence>
<evidence type="ECO:0000313" key="2">
    <source>
        <dbReference type="EMBL" id="CAK6434587.1"/>
    </source>
</evidence>
<dbReference type="Proteomes" id="UP001314169">
    <property type="component" value="Chromosome 11"/>
</dbReference>
<gene>
    <name evidence="2" type="ORF">MPIPNATIZW_LOCUS2893</name>
</gene>
<feature type="region of interest" description="Disordered" evidence="1">
    <location>
        <begin position="1"/>
        <end position="66"/>
    </location>
</feature>
<organism evidence="2 3">
    <name type="scientific">Pipistrellus nathusii</name>
    <name type="common">Nathusius' pipistrelle</name>
    <dbReference type="NCBI Taxonomy" id="59473"/>
    <lineage>
        <taxon>Eukaryota</taxon>
        <taxon>Metazoa</taxon>
        <taxon>Chordata</taxon>
        <taxon>Craniata</taxon>
        <taxon>Vertebrata</taxon>
        <taxon>Euteleostomi</taxon>
        <taxon>Mammalia</taxon>
        <taxon>Eutheria</taxon>
        <taxon>Laurasiatheria</taxon>
        <taxon>Chiroptera</taxon>
        <taxon>Yangochiroptera</taxon>
        <taxon>Vespertilionidae</taxon>
        <taxon>Pipistrellus</taxon>
    </lineage>
</organism>
<accession>A0ABN9ZED6</accession>
<evidence type="ECO:0000256" key="1">
    <source>
        <dbReference type="SAM" id="MobiDB-lite"/>
    </source>
</evidence>
<protein>
    <submittedName>
        <fullName evidence="2">Uncharacterized protein</fullName>
    </submittedName>
</protein>
<dbReference type="EMBL" id="OY882868">
    <property type="protein sequence ID" value="CAK6434587.1"/>
    <property type="molecule type" value="Genomic_DNA"/>
</dbReference>
<evidence type="ECO:0000313" key="3">
    <source>
        <dbReference type="Proteomes" id="UP001314169"/>
    </source>
</evidence>
<name>A0ABN9ZED6_PIPNA</name>
<reference evidence="2" key="1">
    <citation type="submission" date="2023-12" db="EMBL/GenBank/DDBJ databases">
        <authorList>
            <person name="Brown T."/>
        </authorList>
    </citation>
    <scope>NUCLEOTIDE SEQUENCE</scope>
</reference>
<proteinExistence type="predicted"/>
<keyword evidence="3" id="KW-1185">Reference proteome</keyword>